<protein>
    <submittedName>
        <fullName evidence="1">Uncharacterized protein</fullName>
    </submittedName>
</protein>
<keyword evidence="2" id="KW-1185">Reference proteome</keyword>
<accession>A0ABD0QQH6</accession>
<dbReference type="Proteomes" id="UP001529510">
    <property type="component" value="Unassembled WGS sequence"/>
</dbReference>
<proteinExistence type="predicted"/>
<organism evidence="1 2">
    <name type="scientific">Cirrhinus mrigala</name>
    <name type="common">Mrigala</name>
    <dbReference type="NCBI Taxonomy" id="683832"/>
    <lineage>
        <taxon>Eukaryota</taxon>
        <taxon>Metazoa</taxon>
        <taxon>Chordata</taxon>
        <taxon>Craniata</taxon>
        <taxon>Vertebrata</taxon>
        <taxon>Euteleostomi</taxon>
        <taxon>Actinopterygii</taxon>
        <taxon>Neopterygii</taxon>
        <taxon>Teleostei</taxon>
        <taxon>Ostariophysi</taxon>
        <taxon>Cypriniformes</taxon>
        <taxon>Cyprinidae</taxon>
        <taxon>Labeoninae</taxon>
        <taxon>Labeonini</taxon>
        <taxon>Cirrhinus</taxon>
    </lineage>
</organism>
<dbReference type="EMBL" id="JAMKFB020000007">
    <property type="protein sequence ID" value="KAL0188376.1"/>
    <property type="molecule type" value="Genomic_DNA"/>
</dbReference>
<evidence type="ECO:0000313" key="1">
    <source>
        <dbReference type="EMBL" id="KAL0188376.1"/>
    </source>
</evidence>
<reference evidence="1 2" key="1">
    <citation type="submission" date="2024-05" db="EMBL/GenBank/DDBJ databases">
        <title>Genome sequencing and assembly of Indian major carp, Cirrhinus mrigala (Hamilton, 1822).</title>
        <authorList>
            <person name="Mohindra V."/>
            <person name="Chowdhury L.M."/>
            <person name="Lal K."/>
            <person name="Jena J.K."/>
        </authorList>
    </citation>
    <scope>NUCLEOTIDE SEQUENCE [LARGE SCALE GENOMIC DNA]</scope>
    <source>
        <strain evidence="1">CM1030</strain>
        <tissue evidence="1">Blood</tissue>
    </source>
</reference>
<comment type="caution">
    <text evidence="1">The sequence shown here is derived from an EMBL/GenBank/DDBJ whole genome shotgun (WGS) entry which is preliminary data.</text>
</comment>
<dbReference type="AlphaFoldDB" id="A0ABD0QQH6"/>
<gene>
    <name evidence="1" type="ORF">M9458_015475</name>
</gene>
<feature type="non-terminal residue" evidence="1">
    <location>
        <position position="1"/>
    </location>
</feature>
<sequence length="84" mass="9759">YTEVANNVQKEETVLSLQFVLLDCSPLKFSLLQHCNEWQSKFTQLLSLMASAKLKELHSFLQENALRCVRELCYKILPRCLLSI</sequence>
<evidence type="ECO:0000313" key="2">
    <source>
        <dbReference type="Proteomes" id="UP001529510"/>
    </source>
</evidence>
<name>A0ABD0QQH6_CIRMR</name>